<evidence type="ECO:0000313" key="9">
    <source>
        <dbReference type="EMBL" id="MBV7272490.1"/>
    </source>
</evidence>
<keyword evidence="4 7" id="KW-0812">Transmembrane</keyword>
<feature type="transmembrane region" description="Helical" evidence="7">
    <location>
        <begin position="194"/>
        <end position="214"/>
    </location>
</feature>
<accession>A0A949THS5</accession>
<keyword evidence="3" id="KW-1003">Cell membrane</keyword>
<dbReference type="PANTHER" id="PTHR40074">
    <property type="entry name" value="O-ACETYLTRANSFERASE WECH"/>
    <property type="match status" value="1"/>
</dbReference>
<evidence type="ECO:0000256" key="1">
    <source>
        <dbReference type="ARBA" id="ARBA00004651"/>
    </source>
</evidence>
<feature type="transmembrane region" description="Helical" evidence="7">
    <location>
        <begin position="12"/>
        <end position="30"/>
    </location>
</feature>
<dbReference type="GO" id="GO:0005886">
    <property type="term" value="C:plasma membrane"/>
    <property type="evidence" value="ECO:0007669"/>
    <property type="project" value="UniProtKB-SubCell"/>
</dbReference>
<dbReference type="InterPro" id="IPR002656">
    <property type="entry name" value="Acyl_transf_3_dom"/>
</dbReference>
<comment type="caution">
    <text evidence="9">The sequence shown here is derived from an EMBL/GenBank/DDBJ whole genome shotgun (WGS) entry which is preliminary data.</text>
</comment>
<keyword evidence="9" id="KW-0808">Transferase</keyword>
<keyword evidence="10" id="KW-1185">Reference proteome</keyword>
<evidence type="ECO:0000313" key="10">
    <source>
        <dbReference type="Proteomes" id="UP000694308"/>
    </source>
</evidence>
<dbReference type="AlphaFoldDB" id="A0A949THS5"/>
<keyword evidence="6 7" id="KW-0472">Membrane</keyword>
<feature type="transmembrane region" description="Helical" evidence="7">
    <location>
        <begin position="226"/>
        <end position="243"/>
    </location>
</feature>
<evidence type="ECO:0000259" key="8">
    <source>
        <dbReference type="Pfam" id="PF01757"/>
    </source>
</evidence>
<sequence length="374" mass="44059">MSNERLKEIDILRATAFIFVVAQHTVGGLSNNKNISVLDYSILKFIYVIAQTAVPIFLFISGLSLLYVYSEKFDWKKYYIKRIKYVLIPYIVWSAINIYKLKDMQKFQSFLMQLVSGNAAFHLWYMGMILRLYLIFPIILLIAKKVHASNIKIRIIIFIGLTILYYYVSKYTNVIENSVTSFLFKSPDELQRKAVSISPVFWYLYFVLGMYLALNYEYIKDKVLKNKNIIFAVYLPLLVYAYLHEVKYNNIQFIRPLWILYVVASILVFYIISDIFANKLKIYIFMRYISDYSFAAYMAHVLVIIYIINHATWYYHIKNPLALGLLSWIITSLATPILISILAFVPYSQFITGAKNIKMRLGSKNLYRRFITWI</sequence>
<dbReference type="Proteomes" id="UP000694308">
    <property type="component" value="Unassembled WGS sequence"/>
</dbReference>
<evidence type="ECO:0000256" key="5">
    <source>
        <dbReference type="ARBA" id="ARBA00022989"/>
    </source>
</evidence>
<dbReference type="PANTHER" id="PTHR40074:SF2">
    <property type="entry name" value="O-ACETYLTRANSFERASE WECH"/>
    <property type="match status" value="1"/>
</dbReference>
<keyword evidence="5 7" id="KW-1133">Transmembrane helix</keyword>
<proteinExistence type="inferred from homology"/>
<feature type="transmembrane region" description="Helical" evidence="7">
    <location>
        <begin position="328"/>
        <end position="350"/>
    </location>
</feature>
<comment type="subcellular location">
    <subcellularLocation>
        <location evidence="1">Cell membrane</location>
        <topology evidence="1">Multi-pass membrane protein</topology>
    </subcellularLocation>
</comment>
<feature type="transmembrane region" description="Helical" evidence="7">
    <location>
        <begin position="45"/>
        <end position="70"/>
    </location>
</feature>
<dbReference type="EMBL" id="JAEEGC010000026">
    <property type="protein sequence ID" value="MBV7272490.1"/>
    <property type="molecule type" value="Genomic_DNA"/>
</dbReference>
<gene>
    <name evidence="9" type="ORF">I6U48_06115</name>
</gene>
<protein>
    <submittedName>
        <fullName evidence="9">Acyltransferase</fullName>
    </submittedName>
</protein>
<reference evidence="9" key="1">
    <citation type="submission" date="2020-12" db="EMBL/GenBank/DDBJ databases">
        <title>Clostridium thailandense sp. nov., a novel acetogenic bacterium isolated from peat land soil in Thailand.</title>
        <authorList>
            <person name="Chaikitkaew S."/>
            <person name="Birkeland N.K."/>
        </authorList>
    </citation>
    <scope>NUCLEOTIDE SEQUENCE</scope>
    <source>
        <strain evidence="9">PL3</strain>
    </source>
</reference>
<evidence type="ECO:0000256" key="4">
    <source>
        <dbReference type="ARBA" id="ARBA00022692"/>
    </source>
</evidence>
<organism evidence="9 10">
    <name type="scientific">Clostridium thailandense</name>
    <dbReference type="NCBI Taxonomy" id="2794346"/>
    <lineage>
        <taxon>Bacteria</taxon>
        <taxon>Bacillati</taxon>
        <taxon>Bacillota</taxon>
        <taxon>Clostridia</taxon>
        <taxon>Eubacteriales</taxon>
        <taxon>Clostridiaceae</taxon>
        <taxon>Clostridium</taxon>
    </lineage>
</organism>
<dbReference type="GO" id="GO:0009246">
    <property type="term" value="P:enterobacterial common antigen biosynthetic process"/>
    <property type="evidence" value="ECO:0007669"/>
    <property type="project" value="TreeGrafter"/>
</dbReference>
<feature type="transmembrane region" description="Helical" evidence="7">
    <location>
        <begin position="258"/>
        <end position="277"/>
    </location>
</feature>
<keyword evidence="9" id="KW-0012">Acyltransferase</keyword>
<evidence type="ECO:0000256" key="2">
    <source>
        <dbReference type="ARBA" id="ARBA00007400"/>
    </source>
</evidence>
<dbReference type="GO" id="GO:0016413">
    <property type="term" value="F:O-acetyltransferase activity"/>
    <property type="evidence" value="ECO:0007669"/>
    <property type="project" value="TreeGrafter"/>
</dbReference>
<feature type="transmembrane region" description="Helical" evidence="7">
    <location>
        <begin position="82"/>
        <end position="101"/>
    </location>
</feature>
<dbReference type="Pfam" id="PF01757">
    <property type="entry name" value="Acyl_transf_3"/>
    <property type="match status" value="1"/>
</dbReference>
<evidence type="ECO:0000256" key="3">
    <source>
        <dbReference type="ARBA" id="ARBA00022475"/>
    </source>
</evidence>
<name>A0A949THS5_9CLOT</name>
<evidence type="ECO:0000256" key="6">
    <source>
        <dbReference type="ARBA" id="ARBA00023136"/>
    </source>
</evidence>
<comment type="similarity">
    <text evidence="2">Belongs to the acyltransferase 3 family.</text>
</comment>
<dbReference type="RefSeq" id="WP_218319525.1">
    <property type="nucleotide sequence ID" value="NZ_JAEEGC010000026.1"/>
</dbReference>
<feature type="transmembrane region" description="Helical" evidence="7">
    <location>
        <begin position="155"/>
        <end position="174"/>
    </location>
</feature>
<feature type="transmembrane region" description="Helical" evidence="7">
    <location>
        <begin position="121"/>
        <end position="143"/>
    </location>
</feature>
<evidence type="ECO:0000256" key="7">
    <source>
        <dbReference type="SAM" id="Phobius"/>
    </source>
</evidence>
<feature type="domain" description="Acyltransferase 3" evidence="8">
    <location>
        <begin position="7"/>
        <end position="339"/>
    </location>
</feature>
<feature type="transmembrane region" description="Helical" evidence="7">
    <location>
        <begin position="289"/>
        <end position="308"/>
    </location>
</feature>